<reference evidence="2" key="1">
    <citation type="submission" date="2016-11" db="EMBL/GenBank/DDBJ databases">
        <authorList>
            <person name="Varghese N."/>
            <person name="Submissions S."/>
        </authorList>
    </citation>
    <scope>NUCLEOTIDE SEQUENCE [LARGE SCALE GENOMIC DNA]</scope>
    <source>
        <strain evidence="2">DSM 16990</strain>
    </source>
</reference>
<evidence type="ECO:0000313" key="1">
    <source>
        <dbReference type="EMBL" id="SHG20440.1"/>
    </source>
</evidence>
<dbReference type="EMBL" id="FQUQ01000004">
    <property type="protein sequence ID" value="SHG20440.1"/>
    <property type="molecule type" value="Genomic_DNA"/>
</dbReference>
<dbReference type="Proteomes" id="UP000184287">
    <property type="component" value="Unassembled WGS sequence"/>
</dbReference>
<dbReference type="GO" id="GO:0016301">
    <property type="term" value="F:kinase activity"/>
    <property type="evidence" value="ECO:0007669"/>
    <property type="project" value="UniProtKB-KW"/>
</dbReference>
<sequence>MELTYLHTMLKAFANISEEDYKLSETFWSIKSYKKGSFFNNYKGVCKTAGFIMDGAFRAYHIDEKTEAEKNVFLYSKDQIVVAYKSFIDQVPCNYYTQALTDATIISISYDKLIKLYGLSHGWERFGRLMAEYASKIAVERMESFLFQTPEERYLSMMNHHPEILNTVQLYHISSYLGIQGPSLSRIRKRLCHVNDFNRG</sequence>
<dbReference type="AlphaFoldDB" id="A0A1M5HX48"/>
<dbReference type="Gene3D" id="2.60.120.10">
    <property type="entry name" value="Jelly Rolls"/>
    <property type="match status" value="1"/>
</dbReference>
<keyword evidence="2" id="KW-1185">Reference proteome</keyword>
<proteinExistence type="predicted"/>
<evidence type="ECO:0000313" key="2">
    <source>
        <dbReference type="Proteomes" id="UP000184287"/>
    </source>
</evidence>
<organism evidence="1 2">
    <name type="scientific">Pedobacter caeni</name>
    <dbReference type="NCBI Taxonomy" id="288992"/>
    <lineage>
        <taxon>Bacteria</taxon>
        <taxon>Pseudomonadati</taxon>
        <taxon>Bacteroidota</taxon>
        <taxon>Sphingobacteriia</taxon>
        <taxon>Sphingobacteriales</taxon>
        <taxon>Sphingobacteriaceae</taxon>
        <taxon>Pedobacter</taxon>
    </lineage>
</organism>
<dbReference type="InterPro" id="IPR014710">
    <property type="entry name" value="RmlC-like_jellyroll"/>
</dbReference>
<dbReference type="OrthoDB" id="663011at2"/>
<gene>
    <name evidence="1" type="ORF">SAMN04488522_104854</name>
</gene>
<dbReference type="RefSeq" id="WP_073233691.1">
    <property type="nucleotide sequence ID" value="NZ_FQUQ01000004.1"/>
</dbReference>
<dbReference type="STRING" id="288992.SAMN04488522_104854"/>
<accession>A0A1M5HX48</accession>
<keyword evidence="1" id="KW-0808">Transferase</keyword>
<protein>
    <submittedName>
        <fullName evidence="1">cAMP-binding domain of CRP or a regulatory subunit of cAMP-dependent protein kinases</fullName>
    </submittedName>
</protein>
<name>A0A1M5HX48_9SPHI</name>
<dbReference type="SUPFAM" id="SSF51206">
    <property type="entry name" value="cAMP-binding domain-like"/>
    <property type="match status" value="1"/>
</dbReference>
<dbReference type="InterPro" id="IPR018490">
    <property type="entry name" value="cNMP-bd_dom_sf"/>
</dbReference>
<keyword evidence="1" id="KW-0418">Kinase</keyword>